<dbReference type="STRING" id="1237085.Ngar_c03230"/>
<dbReference type="Proteomes" id="UP000008037">
    <property type="component" value="Chromosome"/>
</dbReference>
<sequence>MRDTIANLFPYDPRFDQLIKSGAKVEITLKQPLAEKAPVPAQPVKAESPKP</sequence>
<evidence type="ECO:0000313" key="1">
    <source>
        <dbReference type="EMBL" id="AFU57271.1"/>
    </source>
</evidence>
<name>K0I7P2_NITGG</name>
<dbReference type="KEGG" id="nga:Ngar_c03230"/>
<keyword evidence="2" id="KW-1185">Reference proteome</keyword>
<organism evidence="1 2">
    <name type="scientific">Nitrososphaera gargensis (strain Ga9.2)</name>
    <dbReference type="NCBI Taxonomy" id="1237085"/>
    <lineage>
        <taxon>Archaea</taxon>
        <taxon>Nitrososphaerota</taxon>
        <taxon>Nitrososphaeria</taxon>
        <taxon>Nitrososphaerales</taxon>
        <taxon>Nitrososphaeraceae</taxon>
        <taxon>Nitrososphaera</taxon>
    </lineage>
</organism>
<protein>
    <submittedName>
        <fullName evidence="1">Uncharacterized protein</fullName>
    </submittedName>
</protein>
<reference evidence="1 2" key="1">
    <citation type="journal article" date="2012" name="Environ. Microbiol.">
        <title>The genome of the ammonia-oxidizing Candidatus Nitrososphaera gargensis: insights into metabolic versatility and environmental adaptations.</title>
        <authorList>
            <person name="Spang A."/>
            <person name="Poehlein A."/>
            <person name="Offre P."/>
            <person name="Zumbragel S."/>
            <person name="Haider S."/>
            <person name="Rychlik N."/>
            <person name="Nowka B."/>
            <person name="Schmeisser C."/>
            <person name="Lebedeva E.V."/>
            <person name="Rattei T."/>
            <person name="Bohm C."/>
            <person name="Schmid M."/>
            <person name="Galushko A."/>
            <person name="Hatzenpichler R."/>
            <person name="Weinmaier T."/>
            <person name="Daniel R."/>
            <person name="Schleper C."/>
            <person name="Spieck E."/>
            <person name="Streit W."/>
            <person name="Wagner M."/>
        </authorList>
    </citation>
    <scope>NUCLEOTIDE SEQUENCE [LARGE SCALE GENOMIC DNA]</scope>
    <source>
        <strain evidence="2">Ga9.2</strain>
    </source>
</reference>
<accession>K0I7P2</accession>
<gene>
    <name evidence="1" type="ordered locus">Ngar_c03230</name>
</gene>
<proteinExistence type="predicted"/>
<dbReference type="BioCyc" id="CNIT1237085:G1324-323-MONOMER"/>
<evidence type="ECO:0000313" key="2">
    <source>
        <dbReference type="Proteomes" id="UP000008037"/>
    </source>
</evidence>
<dbReference type="HOGENOM" id="CLU_3094223_0_0_2"/>
<dbReference type="AlphaFoldDB" id="K0I7P2"/>
<dbReference type="EMBL" id="CP002408">
    <property type="protein sequence ID" value="AFU57271.1"/>
    <property type="molecule type" value="Genomic_DNA"/>
</dbReference>
<dbReference type="InParanoid" id="K0I7P2"/>